<name>A0A6C0HCK5_9ZZZZ</name>
<organism evidence="1">
    <name type="scientific">viral metagenome</name>
    <dbReference type="NCBI Taxonomy" id="1070528"/>
    <lineage>
        <taxon>unclassified sequences</taxon>
        <taxon>metagenomes</taxon>
        <taxon>organismal metagenomes</taxon>
    </lineage>
</organism>
<reference evidence="1" key="1">
    <citation type="journal article" date="2020" name="Nature">
        <title>Giant virus diversity and host interactions through global metagenomics.</title>
        <authorList>
            <person name="Schulz F."/>
            <person name="Roux S."/>
            <person name="Paez-Espino D."/>
            <person name="Jungbluth S."/>
            <person name="Walsh D.A."/>
            <person name="Denef V.J."/>
            <person name="McMahon K.D."/>
            <person name="Konstantinidis K.T."/>
            <person name="Eloe-Fadrosh E.A."/>
            <person name="Kyrpides N.C."/>
            <person name="Woyke T."/>
        </authorList>
    </citation>
    <scope>NUCLEOTIDE SEQUENCE</scope>
    <source>
        <strain evidence="1">GVMAG-M-3300023179-91</strain>
    </source>
</reference>
<evidence type="ECO:0000313" key="1">
    <source>
        <dbReference type="EMBL" id="QHT78184.1"/>
    </source>
</evidence>
<dbReference type="EMBL" id="MN739929">
    <property type="protein sequence ID" value="QHT78184.1"/>
    <property type="molecule type" value="Genomic_DNA"/>
</dbReference>
<dbReference type="AlphaFoldDB" id="A0A6C0HCK5"/>
<sequence>MDVDKLLKALDNEENSHLLDLTNEKILNIKIDILKELGFSQAQLLDLLKKLRNYRYVDGMNELSYGAFIRWIPISNPDKLELARGAIFCEFKVTDKGVFVVCKNFMHKHHQFKLEENLIFQKITDQEHVLLSALDHLAK</sequence>
<accession>A0A6C0HCK5</accession>
<protein>
    <submittedName>
        <fullName evidence="1">Uncharacterized protein</fullName>
    </submittedName>
</protein>
<proteinExistence type="predicted"/>